<dbReference type="Proteomes" id="UP000177751">
    <property type="component" value="Unassembled WGS sequence"/>
</dbReference>
<sequence>MENDEQPEIIVKFINETGGKKLSEKEKRLRYSVRVWKKRLKRRKVIERRKKHIRRLLQGKPLSLHNDIKTRVRYNDVRAPEDFSFLTNTEETIDFLNRIESYFNKRKQVFVVLKNVKNIDHSAITVLLSLMYKFRVAKIKFNGDFPDDLKVKETIVDSQFFRKLLSPMSSDMGNDYTMTKNNQIFARANTIVVSEMGEKIMEESTKTIWGERRICKGLQKTLIELMHNTNNHASRSEDNQEHWWLSVNHDKENKKVDFYFVDYGQGILRSLERKSNPKIWNNFWDNFKKMIDLGSEQKVIECLLNGEHWSPEQRIQPYYRGKGLPSIKDSLSRGQISDLQIITNNTRSEVDSNNFIHLSKNFNGTFIHWKLEKNNENKIWNI</sequence>
<accession>A0A1G2JE11</accession>
<dbReference type="EMBL" id="MHPP01000014">
    <property type="protein sequence ID" value="OGZ84650.1"/>
    <property type="molecule type" value="Genomic_DNA"/>
</dbReference>
<dbReference type="STRING" id="1802229.A2401_01215"/>
<proteinExistence type="predicted"/>
<gene>
    <name evidence="1" type="ORF">A2401_01215</name>
</gene>
<reference evidence="1 2" key="1">
    <citation type="journal article" date="2016" name="Nat. Commun.">
        <title>Thousands of microbial genomes shed light on interconnected biogeochemical processes in an aquifer system.</title>
        <authorList>
            <person name="Anantharaman K."/>
            <person name="Brown C.T."/>
            <person name="Hug L.A."/>
            <person name="Sharon I."/>
            <person name="Castelle C.J."/>
            <person name="Probst A.J."/>
            <person name="Thomas B.C."/>
            <person name="Singh A."/>
            <person name="Wilkins M.J."/>
            <person name="Karaoz U."/>
            <person name="Brodie E.L."/>
            <person name="Williams K.H."/>
            <person name="Hubbard S.S."/>
            <person name="Banfield J.F."/>
        </authorList>
    </citation>
    <scope>NUCLEOTIDE SEQUENCE [LARGE SCALE GENOMIC DNA]</scope>
</reference>
<comment type="caution">
    <text evidence="1">The sequence shown here is derived from an EMBL/GenBank/DDBJ whole genome shotgun (WGS) entry which is preliminary data.</text>
</comment>
<protein>
    <recommendedName>
        <fullName evidence="3">STAS domain-containing protein</fullName>
    </recommendedName>
</protein>
<organism evidence="1 2">
    <name type="scientific">Candidatus Staskawiczbacteria bacterium RIFOXYC1_FULL_38_18</name>
    <dbReference type="NCBI Taxonomy" id="1802229"/>
    <lineage>
        <taxon>Bacteria</taxon>
        <taxon>Candidatus Staskawicziibacteriota</taxon>
    </lineage>
</organism>
<dbReference type="AlphaFoldDB" id="A0A1G2JE11"/>
<evidence type="ECO:0008006" key="3">
    <source>
        <dbReference type="Google" id="ProtNLM"/>
    </source>
</evidence>
<evidence type="ECO:0000313" key="2">
    <source>
        <dbReference type="Proteomes" id="UP000177751"/>
    </source>
</evidence>
<evidence type="ECO:0000313" key="1">
    <source>
        <dbReference type="EMBL" id="OGZ84650.1"/>
    </source>
</evidence>
<name>A0A1G2JE11_9BACT</name>